<sequence>MHFKIVVKRQIFTFEVFNVLNKAVISRPEVHSDKAVRAGSEAKSALCDSSVHTPHPPYSLPEWESTRLEQLVHSHSLEAYL</sequence>
<accession>A0A0E9UBW0</accession>
<reference evidence="1" key="1">
    <citation type="submission" date="2014-11" db="EMBL/GenBank/DDBJ databases">
        <authorList>
            <person name="Amaro Gonzalez C."/>
        </authorList>
    </citation>
    <scope>NUCLEOTIDE SEQUENCE</scope>
</reference>
<dbReference type="EMBL" id="GBXM01045233">
    <property type="protein sequence ID" value="JAH63344.1"/>
    <property type="molecule type" value="Transcribed_RNA"/>
</dbReference>
<evidence type="ECO:0000313" key="1">
    <source>
        <dbReference type="EMBL" id="JAH63344.1"/>
    </source>
</evidence>
<organism evidence="1">
    <name type="scientific">Anguilla anguilla</name>
    <name type="common">European freshwater eel</name>
    <name type="synonym">Muraena anguilla</name>
    <dbReference type="NCBI Taxonomy" id="7936"/>
    <lineage>
        <taxon>Eukaryota</taxon>
        <taxon>Metazoa</taxon>
        <taxon>Chordata</taxon>
        <taxon>Craniata</taxon>
        <taxon>Vertebrata</taxon>
        <taxon>Euteleostomi</taxon>
        <taxon>Actinopterygii</taxon>
        <taxon>Neopterygii</taxon>
        <taxon>Teleostei</taxon>
        <taxon>Anguilliformes</taxon>
        <taxon>Anguillidae</taxon>
        <taxon>Anguilla</taxon>
    </lineage>
</organism>
<proteinExistence type="predicted"/>
<dbReference type="AlphaFoldDB" id="A0A0E9UBW0"/>
<reference evidence="1" key="2">
    <citation type="journal article" date="2015" name="Fish Shellfish Immunol.">
        <title>Early steps in the European eel (Anguilla anguilla)-Vibrio vulnificus interaction in the gills: Role of the RtxA13 toxin.</title>
        <authorList>
            <person name="Callol A."/>
            <person name="Pajuelo D."/>
            <person name="Ebbesson L."/>
            <person name="Teles M."/>
            <person name="MacKenzie S."/>
            <person name="Amaro C."/>
        </authorList>
    </citation>
    <scope>NUCLEOTIDE SEQUENCE</scope>
</reference>
<name>A0A0E9UBW0_ANGAN</name>
<protein>
    <submittedName>
        <fullName evidence="1">Uncharacterized protein</fullName>
    </submittedName>
</protein>